<dbReference type="PANTHER" id="PTHR43798">
    <property type="entry name" value="MONOACYLGLYCEROL LIPASE"/>
    <property type="match status" value="1"/>
</dbReference>
<dbReference type="GO" id="GO:0016787">
    <property type="term" value="F:hydrolase activity"/>
    <property type="evidence" value="ECO:0007669"/>
    <property type="project" value="UniProtKB-KW"/>
</dbReference>
<name>A0A1N6N276_RHOGO</name>
<dbReference type="AlphaFoldDB" id="A0A1N6N276"/>
<protein>
    <submittedName>
        <fullName evidence="2">2-hydroxy-6-oxo-6-phenylhexa-2,4-dienoate hydrolase</fullName>
    </submittedName>
</protein>
<gene>
    <name evidence="2" type="primary">bphD</name>
</gene>
<dbReference type="InterPro" id="IPR000639">
    <property type="entry name" value="Epox_hydrolase-like"/>
</dbReference>
<proteinExistence type="predicted"/>
<dbReference type="SUPFAM" id="SSF53474">
    <property type="entry name" value="alpha/beta-Hydrolases"/>
    <property type="match status" value="1"/>
</dbReference>
<organism evidence="2">
    <name type="scientific">Rhodococcus globerulus</name>
    <dbReference type="NCBI Taxonomy" id="33008"/>
    <lineage>
        <taxon>Bacteria</taxon>
        <taxon>Bacillati</taxon>
        <taxon>Actinomycetota</taxon>
        <taxon>Actinomycetes</taxon>
        <taxon>Mycobacteriales</taxon>
        <taxon>Nocardiaceae</taxon>
        <taxon>Rhodococcus</taxon>
    </lineage>
</organism>
<dbReference type="PRINTS" id="PR00111">
    <property type="entry name" value="ABHYDROLASE"/>
</dbReference>
<dbReference type="InterPro" id="IPR000073">
    <property type="entry name" value="AB_hydrolase_1"/>
</dbReference>
<dbReference type="EMBL" id="LT706924">
    <property type="protein sequence ID" value="SIP85717.1"/>
    <property type="molecule type" value="Genomic_DNA"/>
</dbReference>
<dbReference type="InterPro" id="IPR050266">
    <property type="entry name" value="AB_hydrolase_sf"/>
</dbReference>
<accession>A0A1N6N276</accession>
<sequence length="297" mass="32707">MIQKIGADESREVGAEIALVEADVARDLTTADFKIHYNEAGRLDAPVLILLHGGGPGATGWSNYAPNIEALSRSFRVIAPDLPGWGASSEVDFLTYDPLDAVCQLMDALDIREAAFVGNSMGGHTSLRMAIERPDRITHLVTMGAPIQMKPFFFGPGGPTEGIRIMFQGYSDYSPEAMRRLVEIMVYDVERFATPELCAQRSEAASRRPEHLANIARVAPRGPIPIWADLSKVSTIKAPALLIHGRDDRVVSFESSLFMAANIPNSRAHIINRCGHWAQLEHAEEFNRLVMDFVSHD</sequence>
<dbReference type="PRINTS" id="PR00412">
    <property type="entry name" value="EPOXHYDRLASE"/>
</dbReference>
<feature type="domain" description="AB hydrolase-1" evidence="1">
    <location>
        <begin position="48"/>
        <end position="288"/>
    </location>
</feature>
<keyword evidence="2" id="KW-0378">Hydrolase</keyword>
<evidence type="ECO:0000259" key="1">
    <source>
        <dbReference type="Pfam" id="PF12697"/>
    </source>
</evidence>
<reference evidence="2" key="1">
    <citation type="submission" date="2016-12" db="EMBL/GenBank/DDBJ databases">
        <title>The bph gene cluster of Rhodococcus globerulus P6 encodes two regulatory proteins between the bphC1 and bphD genes.</title>
        <authorList>
            <person name="Kahl S."/>
            <person name="Hofer B."/>
        </authorList>
    </citation>
    <scope>NUCLEOTIDE SEQUENCE</scope>
    <source>
        <strain evidence="2">P6</strain>
    </source>
</reference>
<dbReference type="Gene3D" id="3.40.50.1820">
    <property type="entry name" value="alpha/beta hydrolase"/>
    <property type="match status" value="1"/>
</dbReference>
<dbReference type="GO" id="GO:0016020">
    <property type="term" value="C:membrane"/>
    <property type="evidence" value="ECO:0007669"/>
    <property type="project" value="TreeGrafter"/>
</dbReference>
<dbReference type="InterPro" id="IPR029058">
    <property type="entry name" value="AB_hydrolase_fold"/>
</dbReference>
<dbReference type="PANTHER" id="PTHR43798:SF33">
    <property type="entry name" value="HYDROLASE, PUTATIVE (AFU_ORTHOLOGUE AFUA_2G14860)-RELATED"/>
    <property type="match status" value="1"/>
</dbReference>
<evidence type="ECO:0000313" key="2">
    <source>
        <dbReference type="EMBL" id="SIP85717.1"/>
    </source>
</evidence>
<dbReference type="Pfam" id="PF12697">
    <property type="entry name" value="Abhydrolase_6"/>
    <property type="match status" value="1"/>
</dbReference>